<gene>
    <name evidence="9" type="ORF">BaRGS_00016933</name>
</gene>
<dbReference type="Pfam" id="PF01825">
    <property type="entry name" value="GPS"/>
    <property type="match status" value="1"/>
</dbReference>
<feature type="domain" description="G-protein coupled receptors family 2 profile 2" evidence="8">
    <location>
        <begin position="456"/>
        <end position="659"/>
    </location>
</feature>
<comment type="subcellular location">
    <subcellularLocation>
        <location evidence="1">Membrane</location>
        <topology evidence="1">Multi-pass membrane protein</topology>
    </subcellularLocation>
</comment>
<keyword evidence="2 6" id="KW-0812">Transmembrane</keyword>
<dbReference type="Proteomes" id="UP001519460">
    <property type="component" value="Unassembled WGS sequence"/>
</dbReference>
<keyword evidence="10" id="KW-1185">Reference proteome</keyword>
<evidence type="ECO:0008006" key="11">
    <source>
        <dbReference type="Google" id="ProtNLM"/>
    </source>
</evidence>
<dbReference type="CDD" id="cd15040">
    <property type="entry name" value="7tmB2_Adhesion"/>
    <property type="match status" value="1"/>
</dbReference>
<feature type="transmembrane region" description="Helical" evidence="6">
    <location>
        <begin position="526"/>
        <end position="548"/>
    </location>
</feature>
<dbReference type="GO" id="GO:0016020">
    <property type="term" value="C:membrane"/>
    <property type="evidence" value="ECO:0007669"/>
    <property type="project" value="UniProtKB-SubCell"/>
</dbReference>
<evidence type="ECO:0000256" key="3">
    <source>
        <dbReference type="ARBA" id="ARBA00022989"/>
    </source>
</evidence>
<dbReference type="SMART" id="SM00303">
    <property type="entry name" value="GPS"/>
    <property type="match status" value="1"/>
</dbReference>
<evidence type="ECO:0000256" key="5">
    <source>
        <dbReference type="ARBA" id="ARBA00023157"/>
    </source>
</evidence>
<reference evidence="9 10" key="1">
    <citation type="journal article" date="2023" name="Sci. Data">
        <title>Genome assembly of the Korean intertidal mud-creeper Batillaria attramentaria.</title>
        <authorList>
            <person name="Patra A.K."/>
            <person name="Ho P.T."/>
            <person name="Jun S."/>
            <person name="Lee S.J."/>
            <person name="Kim Y."/>
            <person name="Won Y.J."/>
        </authorList>
    </citation>
    <scope>NUCLEOTIDE SEQUENCE [LARGE SCALE GENOMIC DNA]</scope>
    <source>
        <strain evidence="9">Wonlab-2016</strain>
    </source>
</reference>
<dbReference type="AlphaFoldDB" id="A0ABD0KXM1"/>
<evidence type="ECO:0000256" key="4">
    <source>
        <dbReference type="ARBA" id="ARBA00023136"/>
    </source>
</evidence>
<dbReference type="PANTHER" id="PTHR47767">
    <property type="entry name" value="ADHESION G PROTEIN-COUPLED RECEPTOR G7"/>
    <property type="match status" value="1"/>
</dbReference>
<protein>
    <recommendedName>
        <fullName evidence="11">G-protein coupled receptor</fullName>
    </recommendedName>
</protein>
<evidence type="ECO:0000256" key="1">
    <source>
        <dbReference type="ARBA" id="ARBA00004141"/>
    </source>
</evidence>
<feature type="domain" description="GAIN-B" evidence="7">
    <location>
        <begin position="278"/>
        <end position="446"/>
    </location>
</feature>
<keyword evidence="5" id="KW-1015">Disulfide bond</keyword>
<organism evidence="9 10">
    <name type="scientific">Batillaria attramentaria</name>
    <dbReference type="NCBI Taxonomy" id="370345"/>
    <lineage>
        <taxon>Eukaryota</taxon>
        <taxon>Metazoa</taxon>
        <taxon>Spiralia</taxon>
        <taxon>Lophotrochozoa</taxon>
        <taxon>Mollusca</taxon>
        <taxon>Gastropoda</taxon>
        <taxon>Caenogastropoda</taxon>
        <taxon>Sorbeoconcha</taxon>
        <taxon>Cerithioidea</taxon>
        <taxon>Batillariidae</taxon>
        <taxon>Batillaria</taxon>
    </lineage>
</organism>
<feature type="transmembrane region" description="Helical" evidence="6">
    <location>
        <begin position="560"/>
        <end position="582"/>
    </location>
</feature>
<dbReference type="InterPro" id="IPR057244">
    <property type="entry name" value="GAIN_B"/>
</dbReference>
<dbReference type="Gene3D" id="1.20.1070.10">
    <property type="entry name" value="Rhodopsin 7-helix transmembrane proteins"/>
    <property type="match status" value="1"/>
</dbReference>
<proteinExistence type="predicted"/>
<dbReference type="InterPro" id="IPR000832">
    <property type="entry name" value="GPCR_2_secretin-like"/>
</dbReference>
<sequence>TSTVADFYVFKREVTTQDAFKPTNWTIASTASILSNDFRRNLDTRLFSVRSLTVRSLDICPYRTVYDPISNRSYEIPDTPLGTSYTSRLICLSNGLPYVTLKCVGDKLYGARWARFEPNSGCDFANASSSPVSDTLKGISLSDINNETIVETVNETVVTIAGLKVLEPVDVLYIADILQKATDEEISPETGRQILGIINTVNQLDDITLGESQDLGNATNRLIKAVDKLGDSISLGDKPNLRLVTDSTALEVWNISHFQNGEGDIIIGLELRLDGGEPVKALESDDLVSLFESGNLTYKATDAAIFLPKQFVRNVTQGKDAKLAMSVYTSTALFRKGRLYNGSEESSRNLTLNSKVISAKISVNGVPISDLYPYLVTTVYLPFIETPEQSRPQDTTCVFWDLEGAGGTGAWSGDGCRYQQTFQGRDVCVCDHLTNFAVLVDLYGQAELPQEHQFALTIITIIGLCLSIAGLSITIISFLLIKKLRQGRPQQTLFNLALAMLASWIVFLAGFTRVENHVGCVAVAALLHYFILASFMWMLMEGILQYLLFVKVFGTEFDNYMLKTGIPAWGIPLIPVIVVLGIDTDMYRGGDQYCWMSLTPFYYAFLLPVCAVMLANIVIYIMVVVAICRRRDMTSHANRSGASQRVIGIRASIACFVVL</sequence>
<dbReference type="PROSITE" id="PS50261">
    <property type="entry name" value="G_PROTEIN_RECEP_F2_4"/>
    <property type="match status" value="1"/>
</dbReference>
<dbReference type="Gene3D" id="2.60.220.50">
    <property type="match status" value="1"/>
</dbReference>
<dbReference type="InterPro" id="IPR046338">
    <property type="entry name" value="GAIN_dom_sf"/>
</dbReference>
<evidence type="ECO:0000259" key="7">
    <source>
        <dbReference type="PROSITE" id="PS50221"/>
    </source>
</evidence>
<dbReference type="InterPro" id="IPR053066">
    <property type="entry name" value="ADGR_G7"/>
</dbReference>
<dbReference type="InterPro" id="IPR017981">
    <property type="entry name" value="GPCR_2-like_7TM"/>
</dbReference>
<accession>A0ABD0KXM1</accession>
<dbReference type="InterPro" id="IPR000203">
    <property type="entry name" value="GPS"/>
</dbReference>
<evidence type="ECO:0000256" key="6">
    <source>
        <dbReference type="SAM" id="Phobius"/>
    </source>
</evidence>
<comment type="caution">
    <text evidence="9">The sequence shown here is derived from an EMBL/GenBank/DDBJ whole genome shotgun (WGS) entry which is preliminary data.</text>
</comment>
<keyword evidence="4 6" id="KW-0472">Membrane</keyword>
<dbReference type="PROSITE" id="PS50221">
    <property type="entry name" value="GAIN_B"/>
    <property type="match status" value="1"/>
</dbReference>
<feature type="non-terminal residue" evidence="9">
    <location>
        <position position="659"/>
    </location>
</feature>
<evidence type="ECO:0000313" key="9">
    <source>
        <dbReference type="EMBL" id="KAK7491914.1"/>
    </source>
</evidence>
<dbReference type="EMBL" id="JACVVK020000109">
    <property type="protein sequence ID" value="KAK7491914.1"/>
    <property type="molecule type" value="Genomic_DNA"/>
</dbReference>
<dbReference type="Pfam" id="PF00002">
    <property type="entry name" value="7tm_2"/>
    <property type="match status" value="1"/>
</dbReference>
<dbReference type="PRINTS" id="PR00249">
    <property type="entry name" value="GPCRSECRETIN"/>
</dbReference>
<feature type="transmembrane region" description="Helical" evidence="6">
    <location>
        <begin position="454"/>
        <end position="481"/>
    </location>
</feature>
<evidence type="ECO:0000256" key="2">
    <source>
        <dbReference type="ARBA" id="ARBA00022692"/>
    </source>
</evidence>
<name>A0ABD0KXM1_9CAEN</name>
<dbReference type="PANTHER" id="PTHR47767:SF1">
    <property type="entry name" value="ADHESION G PROTEIN-COUPLED RECEPTOR G7"/>
    <property type="match status" value="1"/>
</dbReference>
<keyword evidence="3 6" id="KW-1133">Transmembrane helix</keyword>
<feature type="transmembrane region" description="Helical" evidence="6">
    <location>
        <begin position="602"/>
        <end position="628"/>
    </location>
</feature>
<feature type="transmembrane region" description="Helical" evidence="6">
    <location>
        <begin position="493"/>
        <end position="514"/>
    </location>
</feature>
<feature type="non-terminal residue" evidence="9">
    <location>
        <position position="1"/>
    </location>
</feature>
<evidence type="ECO:0000313" key="10">
    <source>
        <dbReference type="Proteomes" id="UP001519460"/>
    </source>
</evidence>
<evidence type="ECO:0000259" key="8">
    <source>
        <dbReference type="PROSITE" id="PS50261"/>
    </source>
</evidence>